<accession>A0ABQ0XFJ7</accession>
<proteinExistence type="predicted"/>
<dbReference type="Proteomes" id="UP000321409">
    <property type="component" value="Unassembled WGS sequence"/>
</dbReference>
<protein>
    <recommendedName>
        <fullName evidence="3">Transposase</fullName>
    </recommendedName>
</protein>
<evidence type="ECO:0008006" key="3">
    <source>
        <dbReference type="Google" id="ProtNLM"/>
    </source>
</evidence>
<keyword evidence="2" id="KW-1185">Reference proteome</keyword>
<dbReference type="EMBL" id="BKAB01000026">
    <property type="protein sequence ID" value="GEP24123.1"/>
    <property type="molecule type" value="Genomic_DNA"/>
</dbReference>
<comment type="caution">
    <text evidence="1">The sequence shown here is derived from an EMBL/GenBank/DDBJ whole genome shotgun (WGS) entry which is preliminary data.</text>
</comment>
<reference evidence="1 2" key="1">
    <citation type="submission" date="2019-07" db="EMBL/GenBank/DDBJ databases">
        <title>Whole genome shotgun sequence of Lactobacillus diolivorans NBRC 107869.</title>
        <authorList>
            <person name="Hosoyama A."/>
            <person name="Uohara A."/>
            <person name="Ohji S."/>
            <person name="Ichikawa N."/>
        </authorList>
    </citation>
    <scope>NUCLEOTIDE SEQUENCE [LARGE SCALE GENOMIC DNA]</scope>
    <source>
        <strain evidence="1 2">NBRC 107869</strain>
    </source>
</reference>
<evidence type="ECO:0000313" key="1">
    <source>
        <dbReference type="EMBL" id="GEP24123.1"/>
    </source>
</evidence>
<name>A0ABQ0XFJ7_9LACO</name>
<organism evidence="1 2">
    <name type="scientific">Lentilactobacillus diolivorans</name>
    <dbReference type="NCBI Taxonomy" id="179838"/>
    <lineage>
        <taxon>Bacteria</taxon>
        <taxon>Bacillati</taxon>
        <taxon>Bacillota</taxon>
        <taxon>Bacilli</taxon>
        <taxon>Lactobacillales</taxon>
        <taxon>Lactobacillaceae</taxon>
        <taxon>Lentilactobacillus</taxon>
    </lineage>
</organism>
<evidence type="ECO:0000313" key="2">
    <source>
        <dbReference type="Proteomes" id="UP000321409"/>
    </source>
</evidence>
<dbReference type="RefSeq" id="WP_169788440.1">
    <property type="nucleotide sequence ID" value="NZ_BKAB01000026.1"/>
</dbReference>
<gene>
    <name evidence="1" type="ORF">LDI01_17160</name>
</gene>
<sequence>MTRQEMIHQILNSPTAKSRGVETIKEMIDRHGDDFLKAMYQSLCDSEEQLLFS</sequence>